<proteinExistence type="predicted"/>
<feature type="signal peptide" evidence="1">
    <location>
        <begin position="1"/>
        <end position="20"/>
    </location>
</feature>
<evidence type="ECO:0000313" key="2">
    <source>
        <dbReference type="EMBL" id="GAK65449.1"/>
    </source>
</evidence>
<organism evidence="2 3">
    <name type="scientific">Pseudozyma antarctica</name>
    <name type="common">Yeast</name>
    <name type="synonym">Candida antarctica</name>
    <dbReference type="NCBI Taxonomy" id="84753"/>
    <lineage>
        <taxon>Eukaryota</taxon>
        <taxon>Fungi</taxon>
        <taxon>Dikarya</taxon>
        <taxon>Basidiomycota</taxon>
        <taxon>Ustilaginomycotina</taxon>
        <taxon>Ustilaginomycetes</taxon>
        <taxon>Ustilaginales</taxon>
        <taxon>Ustilaginaceae</taxon>
        <taxon>Moesziomyces</taxon>
    </lineage>
</organism>
<dbReference type="GeneID" id="26304492"/>
<dbReference type="EMBL" id="DF830076">
    <property type="protein sequence ID" value="GAK65449.1"/>
    <property type="molecule type" value="Genomic_DNA"/>
</dbReference>
<dbReference type="AlphaFoldDB" id="A0A081CFK3"/>
<protein>
    <submittedName>
        <fullName evidence="2">Uncharacterized protein</fullName>
    </submittedName>
</protein>
<keyword evidence="1" id="KW-0732">Signal</keyword>
<evidence type="ECO:0000313" key="3">
    <source>
        <dbReference type="Proteomes" id="UP000053758"/>
    </source>
</evidence>
<keyword evidence="3" id="KW-1185">Reference proteome</keyword>
<dbReference type="HOGENOM" id="CLU_100274_0_0_1"/>
<name>A0A081CFK3_PSEA2</name>
<accession>A0A081CFK3</accession>
<gene>
    <name evidence="2" type="ORF">PAN0_009c3666</name>
</gene>
<feature type="chain" id="PRO_5001755860" evidence="1">
    <location>
        <begin position="21"/>
        <end position="130"/>
    </location>
</feature>
<reference evidence="3" key="1">
    <citation type="journal article" date="2014" name="Genome Announc.">
        <title>Draft Genome Sequence of the Yeast Pseudozyma antarctica Type Strain JCM10317, a Producer of the Glycolipid Biosurfactants, Mannosylerythritol Lipids.</title>
        <authorList>
            <person name="Saika A."/>
            <person name="Koike H."/>
            <person name="Hori T."/>
            <person name="Fukuoka T."/>
            <person name="Sato S."/>
            <person name="Habe H."/>
            <person name="Kitamoto D."/>
            <person name="Morita T."/>
        </authorList>
    </citation>
    <scope>NUCLEOTIDE SEQUENCE [LARGE SCALE GENOMIC DNA]</scope>
    <source>
        <strain evidence="3">JCM 10317</strain>
    </source>
</reference>
<dbReference type="Proteomes" id="UP000053758">
    <property type="component" value="Unassembled WGS sequence"/>
</dbReference>
<dbReference type="RefSeq" id="XP_014656112.1">
    <property type="nucleotide sequence ID" value="XM_014800626.1"/>
</dbReference>
<evidence type="ECO:0000256" key="1">
    <source>
        <dbReference type="SAM" id="SignalP"/>
    </source>
</evidence>
<sequence length="130" mass="13921">MISKSLCALGLASLFASALADDPMAGFATDDNTVNQYCNINTAPQEENFVCFRYSGNIRDHMASTDPSVHGYVNAAGSSKSNILTRALDDNTMDVVISSSVPCPEVSTLDSGGETREYEGCPWSEPILIF</sequence>